<feature type="transmembrane region" description="Helical" evidence="1">
    <location>
        <begin position="22"/>
        <end position="44"/>
    </location>
</feature>
<dbReference type="OMA" id="LFMISYH"/>
<dbReference type="AlphaFoldDB" id="A0A200RDA9"/>
<accession>A0A200RDA9</accession>
<name>A0A200RDA9_MACCD</name>
<dbReference type="PANTHER" id="PTHR33306">
    <property type="entry name" value="EXPRESSED PROTEIN-RELATED-RELATED"/>
    <property type="match status" value="1"/>
</dbReference>
<evidence type="ECO:0008006" key="4">
    <source>
        <dbReference type="Google" id="ProtNLM"/>
    </source>
</evidence>
<dbReference type="EMBL" id="MVGT01000059">
    <property type="protein sequence ID" value="OVA20704.1"/>
    <property type="molecule type" value="Genomic_DNA"/>
</dbReference>
<dbReference type="PANTHER" id="PTHR33306:SF5">
    <property type="entry name" value="OXIDOREDUCTASE_TRANSITION METAL ION-BINDING PROTEIN"/>
    <property type="match status" value="1"/>
</dbReference>
<sequence length="132" mass="15606">MAGTGYHSSSSYYSNQHQSPPLPLHLCFFFVILFLFMGLSWYINYESMFEDLMDQFKLVLMVSPLLLLLVVHWLSSEDRRRVPFLFQLPEQKESLHRAGGTPWGVGFVLVLLMFMISYQSYFHERWFPLLSK</sequence>
<proteinExistence type="predicted"/>
<reference evidence="2 3" key="1">
    <citation type="journal article" date="2017" name="Mol. Plant">
        <title>The Genome of Medicinal Plant Macleaya cordata Provides New Insights into Benzylisoquinoline Alkaloids Metabolism.</title>
        <authorList>
            <person name="Liu X."/>
            <person name="Liu Y."/>
            <person name="Huang P."/>
            <person name="Ma Y."/>
            <person name="Qing Z."/>
            <person name="Tang Q."/>
            <person name="Cao H."/>
            <person name="Cheng P."/>
            <person name="Zheng Y."/>
            <person name="Yuan Z."/>
            <person name="Zhou Y."/>
            <person name="Liu J."/>
            <person name="Tang Z."/>
            <person name="Zhuo Y."/>
            <person name="Zhang Y."/>
            <person name="Yu L."/>
            <person name="Huang J."/>
            <person name="Yang P."/>
            <person name="Peng Q."/>
            <person name="Zhang J."/>
            <person name="Jiang W."/>
            <person name="Zhang Z."/>
            <person name="Lin K."/>
            <person name="Ro D.K."/>
            <person name="Chen X."/>
            <person name="Xiong X."/>
            <person name="Shang Y."/>
            <person name="Huang S."/>
            <person name="Zeng J."/>
        </authorList>
    </citation>
    <scope>NUCLEOTIDE SEQUENCE [LARGE SCALE GENOMIC DNA]</scope>
    <source>
        <strain evidence="3">cv. BLH2017</strain>
        <tissue evidence="2">Root</tissue>
    </source>
</reference>
<dbReference type="STRING" id="56857.A0A200RDA9"/>
<feature type="transmembrane region" description="Helical" evidence="1">
    <location>
        <begin position="56"/>
        <end position="75"/>
    </location>
</feature>
<dbReference type="OrthoDB" id="683410at2759"/>
<organism evidence="2 3">
    <name type="scientific">Macleaya cordata</name>
    <name type="common">Five-seeded plume-poppy</name>
    <name type="synonym">Bocconia cordata</name>
    <dbReference type="NCBI Taxonomy" id="56857"/>
    <lineage>
        <taxon>Eukaryota</taxon>
        <taxon>Viridiplantae</taxon>
        <taxon>Streptophyta</taxon>
        <taxon>Embryophyta</taxon>
        <taxon>Tracheophyta</taxon>
        <taxon>Spermatophyta</taxon>
        <taxon>Magnoliopsida</taxon>
        <taxon>Ranunculales</taxon>
        <taxon>Papaveraceae</taxon>
        <taxon>Papaveroideae</taxon>
        <taxon>Macleaya</taxon>
    </lineage>
</organism>
<keyword evidence="1" id="KW-1133">Transmembrane helix</keyword>
<feature type="transmembrane region" description="Helical" evidence="1">
    <location>
        <begin position="103"/>
        <end position="122"/>
    </location>
</feature>
<keyword evidence="1" id="KW-0812">Transmembrane</keyword>
<evidence type="ECO:0000313" key="3">
    <source>
        <dbReference type="Proteomes" id="UP000195402"/>
    </source>
</evidence>
<dbReference type="InParanoid" id="A0A200RDA9"/>
<protein>
    <recommendedName>
        <fullName evidence="4">Transmembrane protein</fullName>
    </recommendedName>
</protein>
<evidence type="ECO:0000313" key="2">
    <source>
        <dbReference type="EMBL" id="OVA20704.1"/>
    </source>
</evidence>
<dbReference type="Proteomes" id="UP000195402">
    <property type="component" value="Unassembled WGS sequence"/>
</dbReference>
<gene>
    <name evidence="2" type="ORF">BVC80_881g67</name>
</gene>
<keyword evidence="1" id="KW-0472">Membrane</keyword>
<evidence type="ECO:0000256" key="1">
    <source>
        <dbReference type="SAM" id="Phobius"/>
    </source>
</evidence>
<comment type="caution">
    <text evidence="2">The sequence shown here is derived from an EMBL/GenBank/DDBJ whole genome shotgun (WGS) entry which is preliminary data.</text>
</comment>
<keyword evidence="3" id="KW-1185">Reference proteome</keyword>